<reference evidence="3 4" key="1">
    <citation type="submission" date="2019-03" db="EMBL/GenBank/DDBJ databases">
        <title>Genomic Encyclopedia of Type Strains, Phase IV (KMG-IV): sequencing the most valuable type-strain genomes for metagenomic binning, comparative biology and taxonomic classification.</title>
        <authorList>
            <person name="Goeker M."/>
        </authorList>
    </citation>
    <scope>NUCLEOTIDE SEQUENCE [LARGE SCALE GENOMIC DNA]</scope>
    <source>
        <strain evidence="3 4">DSM 100048</strain>
    </source>
</reference>
<dbReference type="CDD" id="cd11614">
    <property type="entry name" value="SAF_CpaB_FlgA_like"/>
    <property type="match status" value="1"/>
</dbReference>
<accession>A0A4R3VDZ5</accession>
<evidence type="ECO:0000313" key="4">
    <source>
        <dbReference type="Proteomes" id="UP000294692"/>
    </source>
</evidence>
<sequence>MRRIRISMPGPTLAVLLLSIAAGLAAIWGAQGYLKGKVMQIERQHQQPQVERIVAAYDLSAGTRLETDLLAVRKFPADFVPSGSMAPVQVNELAGKILLSDLRAGDMLVRAHARSAGTGTFSQQLSMGRRALTMPVDAINSASGLLSPGDMIDLYVSFDHQRRRITAPLLQGVRVLATGTETGQASVSAMAAGYATITLDTTPEDAVKLVAARQSGTITAMLRSPLDDGASQKAMRGDLASLLGLGAAPVVKKKERAEVIYGNRTARPVQSLQAAPAAAAPAQGVFDLPVPAVLASRLAALPEMGALPYMAAAGEDMAEEAPDE</sequence>
<gene>
    <name evidence="3" type="ORF">EV686_102583</name>
</gene>
<dbReference type="InterPro" id="IPR031571">
    <property type="entry name" value="RcpC_dom"/>
</dbReference>
<feature type="domain" description="Flp pilus assembly protein RcpC/CpaB" evidence="2">
    <location>
        <begin position="120"/>
        <end position="223"/>
    </location>
</feature>
<dbReference type="Pfam" id="PF16976">
    <property type="entry name" value="RcpC"/>
    <property type="match status" value="1"/>
</dbReference>
<proteinExistence type="predicted"/>
<feature type="domain" description="SAF" evidence="1">
    <location>
        <begin position="53"/>
        <end position="109"/>
    </location>
</feature>
<dbReference type="InterPro" id="IPR013974">
    <property type="entry name" value="SAF"/>
</dbReference>
<dbReference type="NCBIfam" id="TIGR03177">
    <property type="entry name" value="pilus_cpaB"/>
    <property type="match status" value="1"/>
</dbReference>
<dbReference type="EMBL" id="SMBX01000002">
    <property type="protein sequence ID" value="TCV01868.1"/>
    <property type="molecule type" value="Genomic_DNA"/>
</dbReference>
<dbReference type="AlphaFoldDB" id="A0A4R3VDZ5"/>
<evidence type="ECO:0000259" key="1">
    <source>
        <dbReference type="Pfam" id="PF08666"/>
    </source>
</evidence>
<evidence type="ECO:0000313" key="3">
    <source>
        <dbReference type="EMBL" id="TCV01868.1"/>
    </source>
</evidence>
<keyword evidence="4" id="KW-1185">Reference proteome</keyword>
<dbReference type="InterPro" id="IPR017592">
    <property type="entry name" value="Pilus_assmbl_Flp-typ_CpaB"/>
</dbReference>
<comment type="caution">
    <text evidence="3">The sequence shown here is derived from an EMBL/GenBank/DDBJ whole genome shotgun (WGS) entry which is preliminary data.</text>
</comment>
<dbReference type="Pfam" id="PF08666">
    <property type="entry name" value="SAF"/>
    <property type="match status" value="1"/>
</dbReference>
<protein>
    <submittedName>
        <fullName evidence="3">Pilus assembly protein CpaB</fullName>
    </submittedName>
</protein>
<organism evidence="3 4">
    <name type="scientific">Paracandidimonas soli</name>
    <dbReference type="NCBI Taxonomy" id="1917182"/>
    <lineage>
        <taxon>Bacteria</taxon>
        <taxon>Pseudomonadati</taxon>
        <taxon>Pseudomonadota</taxon>
        <taxon>Betaproteobacteria</taxon>
        <taxon>Burkholderiales</taxon>
        <taxon>Alcaligenaceae</taxon>
        <taxon>Paracandidimonas</taxon>
    </lineage>
</organism>
<evidence type="ECO:0000259" key="2">
    <source>
        <dbReference type="Pfam" id="PF16976"/>
    </source>
</evidence>
<dbReference type="Proteomes" id="UP000294692">
    <property type="component" value="Unassembled WGS sequence"/>
</dbReference>
<name>A0A4R3VDZ5_9BURK</name>
<dbReference type="RefSeq" id="WP_243650767.1">
    <property type="nucleotide sequence ID" value="NZ_JBEBWM010000003.1"/>
</dbReference>